<evidence type="ECO:0000259" key="10">
    <source>
        <dbReference type="PROSITE" id="PS51330"/>
    </source>
</evidence>
<gene>
    <name evidence="11" type="ORF">NP493_20g02003</name>
</gene>
<comment type="catalytic activity">
    <reaction evidence="7">
        <text>(6S)-5,6,7,8-tetrahydrofolate + NADP(+) = 7,8-dihydrofolate + NADPH + H(+)</text>
        <dbReference type="Rhea" id="RHEA:15009"/>
        <dbReference type="ChEBI" id="CHEBI:15378"/>
        <dbReference type="ChEBI" id="CHEBI:57451"/>
        <dbReference type="ChEBI" id="CHEBI:57453"/>
        <dbReference type="ChEBI" id="CHEBI:57783"/>
        <dbReference type="ChEBI" id="CHEBI:58349"/>
        <dbReference type="EC" id="1.5.1.3"/>
    </reaction>
</comment>
<feature type="region of interest" description="Disordered" evidence="9">
    <location>
        <begin position="201"/>
        <end position="403"/>
    </location>
</feature>
<dbReference type="AlphaFoldDB" id="A0AAD9UKS6"/>
<evidence type="ECO:0000313" key="11">
    <source>
        <dbReference type="EMBL" id="KAK2192910.1"/>
    </source>
</evidence>
<dbReference type="GO" id="GO:0004146">
    <property type="term" value="F:dihydrofolate reductase activity"/>
    <property type="evidence" value="ECO:0007669"/>
    <property type="project" value="UniProtKB-EC"/>
</dbReference>
<dbReference type="PROSITE" id="PS00075">
    <property type="entry name" value="DHFR_1"/>
    <property type="match status" value="1"/>
</dbReference>
<dbReference type="Gene3D" id="3.40.430.10">
    <property type="entry name" value="Dihydrofolate Reductase, subunit A"/>
    <property type="match status" value="1"/>
</dbReference>
<evidence type="ECO:0000313" key="12">
    <source>
        <dbReference type="Proteomes" id="UP001209878"/>
    </source>
</evidence>
<dbReference type="GO" id="GO:0050661">
    <property type="term" value="F:NADP binding"/>
    <property type="evidence" value="ECO:0007669"/>
    <property type="project" value="InterPro"/>
</dbReference>
<dbReference type="InterPro" id="IPR024072">
    <property type="entry name" value="DHFR-like_dom_sf"/>
</dbReference>
<evidence type="ECO:0000256" key="4">
    <source>
        <dbReference type="ARBA" id="ARBA00022563"/>
    </source>
</evidence>
<comment type="caution">
    <text evidence="11">The sequence shown here is derived from an EMBL/GenBank/DDBJ whole genome shotgun (WGS) entry which is preliminary data.</text>
</comment>
<evidence type="ECO:0000256" key="9">
    <source>
        <dbReference type="SAM" id="MobiDB-lite"/>
    </source>
</evidence>
<dbReference type="SUPFAM" id="SSF101967">
    <property type="entry name" value="Adhesin YadA, collagen-binding domain"/>
    <property type="match status" value="1"/>
</dbReference>
<proteinExistence type="inferred from homology"/>
<dbReference type="FunFam" id="3.40.430.10:FF:000002">
    <property type="entry name" value="Dihydrofolate reductase"/>
    <property type="match status" value="1"/>
</dbReference>
<dbReference type="PRINTS" id="PR00070">
    <property type="entry name" value="DHFR"/>
</dbReference>
<evidence type="ECO:0000256" key="2">
    <source>
        <dbReference type="ARBA" id="ARBA00009539"/>
    </source>
</evidence>
<evidence type="ECO:0000256" key="7">
    <source>
        <dbReference type="ARBA" id="ARBA00048873"/>
    </source>
</evidence>
<dbReference type="GO" id="GO:0046654">
    <property type="term" value="P:tetrahydrofolate biosynthetic process"/>
    <property type="evidence" value="ECO:0007669"/>
    <property type="project" value="InterPro"/>
</dbReference>
<feature type="compositionally biased region" description="Basic and acidic residues" evidence="9">
    <location>
        <begin position="204"/>
        <end position="213"/>
    </location>
</feature>
<keyword evidence="12" id="KW-1185">Reference proteome</keyword>
<dbReference type="EMBL" id="JAODUO010000020">
    <property type="protein sequence ID" value="KAK2192910.1"/>
    <property type="molecule type" value="Genomic_DNA"/>
</dbReference>
<dbReference type="InterPro" id="IPR001796">
    <property type="entry name" value="DHFR_dom"/>
</dbReference>
<dbReference type="PANTHER" id="PTHR48069">
    <property type="entry name" value="DIHYDROFOLATE REDUCTASE"/>
    <property type="match status" value="1"/>
</dbReference>
<dbReference type="GO" id="GO:0046655">
    <property type="term" value="P:folic acid metabolic process"/>
    <property type="evidence" value="ECO:0007669"/>
    <property type="project" value="TreeGrafter"/>
</dbReference>
<evidence type="ECO:0000256" key="3">
    <source>
        <dbReference type="ARBA" id="ARBA00012856"/>
    </source>
</evidence>
<evidence type="ECO:0000256" key="8">
    <source>
        <dbReference type="RuleBase" id="RU004474"/>
    </source>
</evidence>
<keyword evidence="4" id="KW-0554">One-carbon metabolism</keyword>
<feature type="domain" description="DHFR" evidence="10">
    <location>
        <begin position="6"/>
        <end position="184"/>
    </location>
</feature>
<dbReference type="EC" id="1.5.1.3" evidence="3"/>
<accession>A0AAD9UKS6</accession>
<dbReference type="GO" id="GO:0006730">
    <property type="term" value="P:one-carbon metabolic process"/>
    <property type="evidence" value="ECO:0007669"/>
    <property type="project" value="UniProtKB-KW"/>
</dbReference>
<evidence type="ECO:0000256" key="1">
    <source>
        <dbReference type="ARBA" id="ARBA00004903"/>
    </source>
</evidence>
<dbReference type="Proteomes" id="UP001209878">
    <property type="component" value="Unassembled WGS sequence"/>
</dbReference>
<dbReference type="GO" id="GO:0005739">
    <property type="term" value="C:mitochondrion"/>
    <property type="evidence" value="ECO:0007669"/>
    <property type="project" value="TreeGrafter"/>
</dbReference>
<evidence type="ECO:0000256" key="5">
    <source>
        <dbReference type="ARBA" id="ARBA00022857"/>
    </source>
</evidence>
<sequence length="403" mass="42035">MGKHVKLNLIVATCNNGGIGMRGELPWRIRGDLAFFKRITTETSQPDKQNAVIMGRKTWESIPEKFRPLQKRINVILSRHPQKQPDGVYVAGSFDEAINLLTSMPLVDKVDKLFVIGGSSVYKTALQSPLCERIYLTRVLGDFECDAFLPEFDTDIFKHINVPEINSAVQTENKMDFKFEVYEKPWLKRMLCPQCVQSDGVWTRADDTSRGTDDTSPGADDTSPWADDTNPGVDDTSPGADDTSPGADDTSPGADDTSPGADDTSPGADDTSPGADDTSPGADDTSPGADDTSPGADDTSPGADDTSPGADDTSPGADDTSPGTDDTSPGTDDTSPGADDTSPGADDTSPGTDDTSPGADDTSPGADDTSPGADDTSPGADDTSPGTDDTSPGADDTSPGAVL</sequence>
<feature type="compositionally biased region" description="Low complexity" evidence="9">
    <location>
        <begin position="318"/>
        <end position="358"/>
    </location>
</feature>
<feature type="compositionally biased region" description="Low complexity" evidence="9">
    <location>
        <begin position="378"/>
        <end position="393"/>
    </location>
</feature>
<dbReference type="Pfam" id="PF00186">
    <property type="entry name" value="DHFR_1"/>
    <property type="match status" value="1"/>
</dbReference>
<comment type="similarity">
    <text evidence="2 8">Belongs to the dihydrofolate reductase family.</text>
</comment>
<dbReference type="SUPFAM" id="SSF53597">
    <property type="entry name" value="Dihydrofolate reductase-like"/>
    <property type="match status" value="1"/>
</dbReference>
<reference evidence="11" key="1">
    <citation type="journal article" date="2023" name="Mol. Biol. Evol.">
        <title>Third-Generation Sequencing Reveals the Adaptive Role of the Epigenome in Three Deep-Sea Polychaetes.</title>
        <authorList>
            <person name="Perez M."/>
            <person name="Aroh O."/>
            <person name="Sun Y."/>
            <person name="Lan Y."/>
            <person name="Juniper S.K."/>
            <person name="Young C.R."/>
            <person name="Angers B."/>
            <person name="Qian P.Y."/>
        </authorList>
    </citation>
    <scope>NUCLEOTIDE SEQUENCE</scope>
    <source>
        <strain evidence="11">R07B-5</strain>
    </source>
</reference>
<dbReference type="CDD" id="cd00209">
    <property type="entry name" value="DHFR"/>
    <property type="match status" value="1"/>
</dbReference>
<comment type="pathway">
    <text evidence="1">Cofactor biosynthesis; tetrahydrofolate biosynthesis; 5,6,7,8-tetrahydrofolate from 7,8-dihydrofolate: step 1/1.</text>
</comment>
<name>A0AAD9UKS6_RIDPI</name>
<evidence type="ECO:0000256" key="6">
    <source>
        <dbReference type="ARBA" id="ARBA00023002"/>
    </source>
</evidence>
<protein>
    <recommendedName>
        <fullName evidence="3">dihydrofolate reductase</fullName>
        <ecNumber evidence="3">1.5.1.3</ecNumber>
    </recommendedName>
</protein>
<dbReference type="InterPro" id="IPR017925">
    <property type="entry name" value="DHFR_CS"/>
</dbReference>
<dbReference type="InterPro" id="IPR012259">
    <property type="entry name" value="DHFR"/>
</dbReference>
<dbReference type="PANTHER" id="PTHR48069:SF3">
    <property type="entry name" value="DIHYDROFOLATE REDUCTASE"/>
    <property type="match status" value="1"/>
</dbReference>
<dbReference type="InterPro" id="IPR011049">
    <property type="entry name" value="Serralysin-like_metalloprot_C"/>
</dbReference>
<organism evidence="11 12">
    <name type="scientific">Ridgeia piscesae</name>
    <name type="common">Tubeworm</name>
    <dbReference type="NCBI Taxonomy" id="27915"/>
    <lineage>
        <taxon>Eukaryota</taxon>
        <taxon>Metazoa</taxon>
        <taxon>Spiralia</taxon>
        <taxon>Lophotrochozoa</taxon>
        <taxon>Annelida</taxon>
        <taxon>Polychaeta</taxon>
        <taxon>Sedentaria</taxon>
        <taxon>Canalipalpata</taxon>
        <taxon>Sabellida</taxon>
        <taxon>Siboglinidae</taxon>
        <taxon>Ridgeia</taxon>
    </lineage>
</organism>
<keyword evidence="5" id="KW-0521">NADP</keyword>
<keyword evidence="6" id="KW-0560">Oxidoreductase</keyword>
<dbReference type="PROSITE" id="PS51330">
    <property type="entry name" value="DHFR_2"/>
    <property type="match status" value="1"/>
</dbReference>
<dbReference type="GO" id="GO:0046452">
    <property type="term" value="P:dihydrofolate metabolic process"/>
    <property type="evidence" value="ECO:0007669"/>
    <property type="project" value="TreeGrafter"/>
</dbReference>